<accession>V7HXC0</accession>
<dbReference type="InterPro" id="IPR021560">
    <property type="entry name" value="DUF3021"/>
</dbReference>
<gene>
    <name evidence="2" type="ORF">LEQ_1073c</name>
</gene>
<keyword evidence="1" id="KW-0812">Transmembrane</keyword>
<keyword evidence="1" id="KW-0472">Membrane</keyword>
<evidence type="ECO:0000256" key="1">
    <source>
        <dbReference type="SAM" id="Phobius"/>
    </source>
</evidence>
<dbReference type="RefSeq" id="WP_023860066.1">
    <property type="nucleotide sequence ID" value="NZ_AWWH01000163.1"/>
</dbReference>
<feature type="transmembrane region" description="Helical" evidence="1">
    <location>
        <begin position="12"/>
        <end position="30"/>
    </location>
</feature>
<dbReference type="PROSITE" id="PS51257">
    <property type="entry name" value="PROKAR_LIPOPROTEIN"/>
    <property type="match status" value="1"/>
</dbReference>
<organism evidence="2 3">
    <name type="scientific">Ligilactobacillus equi DPC 6820</name>
    <dbReference type="NCBI Taxonomy" id="1392007"/>
    <lineage>
        <taxon>Bacteria</taxon>
        <taxon>Bacillati</taxon>
        <taxon>Bacillota</taxon>
        <taxon>Bacilli</taxon>
        <taxon>Lactobacillales</taxon>
        <taxon>Lactobacillaceae</taxon>
        <taxon>Ligilactobacillus</taxon>
    </lineage>
</organism>
<protein>
    <recommendedName>
        <fullName evidence="4">DUF3021 domain-containing protein</fullName>
    </recommendedName>
</protein>
<feature type="transmembrane region" description="Helical" evidence="1">
    <location>
        <begin position="36"/>
        <end position="53"/>
    </location>
</feature>
<dbReference type="Pfam" id="PF11457">
    <property type="entry name" value="DUF3021"/>
    <property type="match status" value="1"/>
</dbReference>
<proteinExistence type="predicted"/>
<evidence type="ECO:0000313" key="2">
    <source>
        <dbReference type="EMBL" id="ETA73701.1"/>
    </source>
</evidence>
<keyword evidence="3" id="KW-1185">Reference proteome</keyword>
<dbReference type="AlphaFoldDB" id="V7HXC0"/>
<evidence type="ECO:0008006" key="4">
    <source>
        <dbReference type="Google" id="ProtNLM"/>
    </source>
</evidence>
<name>V7HXC0_9LACO</name>
<evidence type="ECO:0000313" key="3">
    <source>
        <dbReference type="Proteomes" id="UP000018559"/>
    </source>
</evidence>
<comment type="caution">
    <text evidence="2">The sequence shown here is derived from an EMBL/GenBank/DDBJ whole genome shotgun (WGS) entry which is preliminary data.</text>
</comment>
<sequence length="134" mass="15830">MKFVSNMIQSMIIGMGFSCTACLVCFSLYGLTLRPAHMFFALSFGIFCGIISSSLEFRSYYILVPVHYILILVAFVLFCRLFKMDFEFNWFVFVVMYTIIYLICWGILYSYDWLEVRKVNHRLSQMKNDNSNKH</sequence>
<dbReference type="EMBL" id="AWWH01000163">
    <property type="protein sequence ID" value="ETA73701.1"/>
    <property type="molecule type" value="Genomic_DNA"/>
</dbReference>
<dbReference type="Proteomes" id="UP000018559">
    <property type="component" value="Unassembled WGS sequence"/>
</dbReference>
<reference evidence="2 3" key="1">
    <citation type="journal article" date="2014" name="Genome Announc.">
        <title>The Genome of the Predominant Equine Lactobacillus Species, Lactobacillus equi, Is Reflective of Its Lifestyle Adaptations to an Herbivorous Host.</title>
        <authorList>
            <person name="O'Donnell M.M."/>
            <person name="Harris H.M."/>
            <person name="O'Toole P.W."/>
            <person name="Ross R.P."/>
        </authorList>
    </citation>
    <scope>NUCLEOTIDE SEQUENCE [LARGE SCALE GENOMIC DNA]</scope>
    <source>
        <strain evidence="2 3">DPC 6820</strain>
    </source>
</reference>
<feature type="transmembrane region" description="Helical" evidence="1">
    <location>
        <begin position="60"/>
        <end position="78"/>
    </location>
</feature>
<keyword evidence="1" id="KW-1133">Transmembrane helix</keyword>
<feature type="transmembrane region" description="Helical" evidence="1">
    <location>
        <begin position="90"/>
        <end position="111"/>
    </location>
</feature>